<dbReference type="OrthoDB" id="1921902at2759"/>
<name>A0A1U8BKS4_NELNU</name>
<reference evidence="3" key="1">
    <citation type="submission" date="2025-08" db="UniProtKB">
        <authorList>
            <consortium name="RefSeq"/>
        </authorList>
    </citation>
    <scope>IDENTIFICATION</scope>
</reference>
<dbReference type="KEGG" id="nnu:104612187"/>
<sequence length="708" mass="77003">MNRVSRFRKKGSSASETVDPSNDAKKKLSPRDPLKELNSFNSSDSSSTSLSIEAPRGCLRFLLSNSSSRTPLNRPKTLQKTPKSAPNPRPSNSKPRCKRPAKKQPSKSFSENPEKPISQNPQNAKRTPCLYQWQNGKKPGFRATQQLKPPPGLGSTGTPAKKSTSGPCLEEEPVQSQKKMQQQQQQQEQWSTGMFAYTGEPSERRLLSSEAGENENSTPVNKVASGLGLGSTPGKALEENSTTTTTTTTPPVQVSISPELQCGSSMVSTPACFAAGHVLSGVTDKRKCRARGILTVGEGLGFSKVRDFNGTDDDNALELVNNSRASLIPAPTEASMRWLLSPYDEEEDHKGTSPNGSPESRRLVDLRALYSPSSPSSGHRLSSDVCNNDYGNGTTATRSGRWRRGSFASKSDLPEFEGFVGPIPSVSQISPLSDNLVGFSSPCTGTIAATCGFKAAMPPEGRGYRYDHAAENSPFSWNSLGSGNMICTPQSGSSSDRRLGSSWLKAKDYQECQLELDSMVDALAATSLSPESCMTMRDPADVLPLPGLSFQFSHPSTPSSSIDHSKIWKPWNDWALGISSSSLSNASQSQMRISWRDGLVSRIYEMDELDCCRWSDEEEVNCCDNSRYNFNFSPELDQKERKDLLSTDACGSPEFVCEEPVIEGKSRLTLHPQIPSSCAESISTEGGGLVASEDSDWTLCYKNQLFQP</sequence>
<accession>A0A1U8BKS4</accession>
<dbReference type="Proteomes" id="UP000189703">
    <property type="component" value="Unplaced"/>
</dbReference>
<feature type="compositionally biased region" description="Basic residues" evidence="1">
    <location>
        <begin position="95"/>
        <end position="105"/>
    </location>
</feature>
<dbReference type="FunCoup" id="A0A1U8BKS4">
    <property type="interactions" value="958"/>
</dbReference>
<dbReference type="OMA" id="IVECVGH"/>
<gene>
    <name evidence="3" type="primary">LOC104612187</name>
</gene>
<evidence type="ECO:0000313" key="2">
    <source>
        <dbReference type="Proteomes" id="UP000189703"/>
    </source>
</evidence>
<feature type="region of interest" description="Disordered" evidence="1">
    <location>
        <begin position="202"/>
        <end position="254"/>
    </location>
</feature>
<organism evidence="2 3">
    <name type="scientific">Nelumbo nucifera</name>
    <name type="common">Sacred lotus</name>
    <dbReference type="NCBI Taxonomy" id="4432"/>
    <lineage>
        <taxon>Eukaryota</taxon>
        <taxon>Viridiplantae</taxon>
        <taxon>Streptophyta</taxon>
        <taxon>Embryophyta</taxon>
        <taxon>Tracheophyta</taxon>
        <taxon>Spermatophyta</taxon>
        <taxon>Magnoliopsida</taxon>
        <taxon>Proteales</taxon>
        <taxon>Nelumbonaceae</taxon>
        <taxon>Nelumbo</taxon>
    </lineage>
</organism>
<feature type="compositionally biased region" description="Polar residues" evidence="1">
    <location>
        <begin position="106"/>
        <end position="125"/>
    </location>
</feature>
<feature type="compositionally biased region" description="Low complexity" evidence="1">
    <location>
        <begin position="175"/>
        <end position="189"/>
    </location>
</feature>
<dbReference type="PANTHER" id="PTHR36022:SF1">
    <property type="entry name" value="GPI-ANCHORED ADHESIN-LIKE PROTEIN"/>
    <property type="match status" value="1"/>
</dbReference>
<feature type="compositionally biased region" description="Basic residues" evidence="1">
    <location>
        <begin position="1"/>
        <end position="11"/>
    </location>
</feature>
<feature type="compositionally biased region" description="Polar residues" evidence="1">
    <location>
        <begin position="156"/>
        <end position="166"/>
    </location>
</feature>
<feature type="compositionally biased region" description="Polar residues" evidence="1">
    <location>
        <begin position="63"/>
        <end position="94"/>
    </location>
</feature>
<proteinExistence type="predicted"/>
<keyword evidence="2" id="KW-1185">Reference proteome</keyword>
<feature type="compositionally biased region" description="Basic and acidic residues" evidence="1">
    <location>
        <begin position="22"/>
        <end position="35"/>
    </location>
</feature>
<evidence type="ECO:0000313" key="3">
    <source>
        <dbReference type="RefSeq" id="XP_010277828.1"/>
    </source>
</evidence>
<feature type="compositionally biased region" description="Low complexity" evidence="1">
    <location>
        <begin position="39"/>
        <end position="51"/>
    </location>
</feature>
<protein>
    <submittedName>
        <fullName evidence="3">Uncharacterized protein LOC104612187</fullName>
    </submittedName>
</protein>
<dbReference type="RefSeq" id="XP_010277828.1">
    <property type="nucleotide sequence ID" value="XM_010279526.2"/>
</dbReference>
<evidence type="ECO:0000256" key="1">
    <source>
        <dbReference type="SAM" id="MobiDB-lite"/>
    </source>
</evidence>
<dbReference type="GeneID" id="104612187"/>
<dbReference type="eggNOG" id="ENOG502QU2N">
    <property type="taxonomic scope" value="Eukaryota"/>
</dbReference>
<feature type="region of interest" description="Disordered" evidence="1">
    <location>
        <begin position="1"/>
        <end position="189"/>
    </location>
</feature>
<dbReference type="PANTHER" id="PTHR36022">
    <property type="entry name" value="GPI-ANCHORED ADHESIN-LIKE PROTEIN"/>
    <property type="match status" value="1"/>
</dbReference>
<dbReference type="AlphaFoldDB" id="A0A1U8BKS4"/>